<dbReference type="InterPro" id="IPR029044">
    <property type="entry name" value="Nucleotide-diphossugar_trans"/>
</dbReference>
<dbReference type="Pfam" id="PF00535">
    <property type="entry name" value="Glycos_transf_2"/>
    <property type="match status" value="2"/>
</dbReference>
<dbReference type="PANTHER" id="PTHR43179">
    <property type="entry name" value="RHAMNOSYLTRANSFERASE WBBL"/>
    <property type="match status" value="1"/>
</dbReference>
<evidence type="ECO:0000313" key="4">
    <source>
        <dbReference type="Proteomes" id="UP001362311"/>
    </source>
</evidence>
<keyword evidence="1" id="KW-0175">Coiled coil</keyword>
<sequence length="949" mass="107592">MDVLKPRTVVELGTHNGFSFLSMCQAAKSAELNTTIYAVDTWRGDEHAGFYASDVYDALETELRTQYPGIGVLIRSTFSEARSQFADGSVDLLHIDGRHRYEDVVEDFENWKTVLSDRSIVLFHDTCVQHTDFGVWKFWKEIQSQYPTFEFYHGNGLGVLMWGKNAPQALLKLHDSGFEEMQLTRETYARLGHLNSILYQLGVANSHNHSVLQECGLTASDLEKFHSNTSELGRIIKDKYEAEKVAISEHWQNQQSGITRHYENRISELEKNIERNSSANAQILDELTAEREKNNAILTSKSWRMTKPYRHLGRQGRRAVHITKAMPSIVHRAGGLKAFSSKAYETLRDEGISGLKRRWIRANTPGNQVQVSAGGKIVDRNDYSEWVRLYSSVDGTSRKKIRKSIKAMAVKPKISIVMPAYNPNLNWLHEAVNSVSSQLYDNWELCIADDCSSNPEVKNELEALQKRDARIRVVFRPQNGHISAASNSAIELATGDWLALMDQDDLLTEDALYHVAQIIVSNPEARLIYSDEDKINEDGKRFDPYFKPDWNPDLFLSHNMICHLGAYHRETVQQLGGFREGYEGAQDYDLALRITETLNTNQIVHIPRVLYHWRSHAESTAQAGSNKNYALLAGQKTLDDHFQRTGIEARTELLDFGMYRVHYALPEDAPLVSLIIPTRNGLALTKQCIDSILEKTTYPNYEIVLVDNNSDEPEALAYFETLKEHGRIKVLRDERPFNYSALNNNAVEHANGDYVALINNDIEVISPDWLSEMMSIALQPGVGAVGARLWYPNDTLQHGGVIIGLGGVAGHSHKSFQRDALGYFGRAQLIQSLSAVTAACLVVSKEIYSAVGGLNEKELTVAFNDVDFCLKVRAAGYRNVWTPYAELYHHESATRGFENTPEKLKRFQEEIKYMERVWDTGNWSDPAYSPNLTLDREDFSFAWPPRLRG</sequence>
<dbReference type="RefSeq" id="WP_339439893.1">
    <property type="nucleotide sequence ID" value="NZ_JBBHKQ010000001.1"/>
</dbReference>
<comment type="caution">
    <text evidence="3">The sequence shown here is derived from an EMBL/GenBank/DDBJ whole genome shotgun (WGS) entry which is preliminary data.</text>
</comment>
<gene>
    <name evidence="3" type="ORF">WIX40_11025</name>
</gene>
<dbReference type="CDD" id="cd04184">
    <property type="entry name" value="GT2_RfbC_Mx_like"/>
    <property type="match status" value="1"/>
</dbReference>
<name>A0ABD5JWK1_9HYPH</name>
<reference evidence="3 4" key="1">
    <citation type="submission" date="2024-03" db="EMBL/GenBank/DDBJ databases">
        <title>Reference genomes for the five species model microbial community.</title>
        <authorList>
            <person name="Padfield D."/>
        </authorList>
    </citation>
    <scope>NUCLEOTIDE SEQUENCE [LARGE SCALE GENOMIC DNA]</scope>
    <source>
        <strain evidence="3 4">AB1</strain>
    </source>
</reference>
<keyword evidence="3" id="KW-0808">Transferase</keyword>
<dbReference type="Gene3D" id="3.40.50.150">
    <property type="entry name" value="Vaccinia Virus protein VP39"/>
    <property type="match status" value="1"/>
</dbReference>
<feature type="domain" description="Glycosyltransferase 2-like" evidence="2">
    <location>
        <begin position="673"/>
        <end position="796"/>
    </location>
</feature>
<organism evidence="3 4">
    <name type="scientific">Ochrobactrum teleogrylli</name>
    <dbReference type="NCBI Taxonomy" id="2479765"/>
    <lineage>
        <taxon>Bacteria</taxon>
        <taxon>Pseudomonadati</taxon>
        <taxon>Pseudomonadota</taxon>
        <taxon>Alphaproteobacteria</taxon>
        <taxon>Hyphomicrobiales</taxon>
        <taxon>Brucellaceae</taxon>
        <taxon>Brucella/Ochrobactrum group</taxon>
        <taxon>Ochrobactrum</taxon>
    </lineage>
</organism>
<dbReference type="AlphaFoldDB" id="A0ABD5JWK1"/>
<feature type="domain" description="Glycosyltransferase 2-like" evidence="2">
    <location>
        <begin position="415"/>
        <end position="575"/>
    </location>
</feature>
<dbReference type="EMBL" id="JBBHKQ010000001">
    <property type="protein sequence ID" value="MEJ5900639.1"/>
    <property type="molecule type" value="Genomic_DNA"/>
</dbReference>
<dbReference type="PANTHER" id="PTHR43179:SF7">
    <property type="entry name" value="RHAMNOSYLTRANSFERASE WBBL"/>
    <property type="match status" value="1"/>
</dbReference>
<dbReference type="SUPFAM" id="SSF53448">
    <property type="entry name" value="Nucleotide-diphospho-sugar transferases"/>
    <property type="match status" value="2"/>
</dbReference>
<keyword evidence="3" id="KW-0328">Glycosyltransferase</keyword>
<dbReference type="Proteomes" id="UP001362311">
    <property type="component" value="Unassembled WGS sequence"/>
</dbReference>
<dbReference type="InterPro" id="IPR029063">
    <property type="entry name" value="SAM-dependent_MTases_sf"/>
</dbReference>
<proteinExistence type="predicted"/>
<dbReference type="EC" id="2.4.-.-" evidence="3"/>
<evidence type="ECO:0000259" key="2">
    <source>
        <dbReference type="Pfam" id="PF00535"/>
    </source>
</evidence>
<evidence type="ECO:0000313" key="3">
    <source>
        <dbReference type="EMBL" id="MEJ5900639.1"/>
    </source>
</evidence>
<dbReference type="CDD" id="cd04186">
    <property type="entry name" value="GT_2_like_c"/>
    <property type="match status" value="1"/>
</dbReference>
<accession>A0ABD5JWK1</accession>
<dbReference type="SUPFAM" id="SSF53335">
    <property type="entry name" value="S-adenosyl-L-methionine-dependent methyltransferases"/>
    <property type="match status" value="1"/>
</dbReference>
<feature type="coiled-coil region" evidence="1">
    <location>
        <begin position="259"/>
        <end position="286"/>
    </location>
</feature>
<dbReference type="Gene3D" id="3.90.550.10">
    <property type="entry name" value="Spore Coat Polysaccharide Biosynthesis Protein SpsA, Chain A"/>
    <property type="match status" value="2"/>
</dbReference>
<dbReference type="Pfam" id="PF13578">
    <property type="entry name" value="Methyltransf_24"/>
    <property type="match status" value="1"/>
</dbReference>
<dbReference type="InterPro" id="IPR001173">
    <property type="entry name" value="Glyco_trans_2-like"/>
</dbReference>
<dbReference type="GO" id="GO:0016757">
    <property type="term" value="F:glycosyltransferase activity"/>
    <property type="evidence" value="ECO:0007669"/>
    <property type="project" value="UniProtKB-KW"/>
</dbReference>
<evidence type="ECO:0000256" key="1">
    <source>
        <dbReference type="SAM" id="Coils"/>
    </source>
</evidence>
<protein>
    <submittedName>
        <fullName evidence="3">Glycosyltransferase</fullName>
        <ecNumber evidence="3">2.4.-.-</ecNumber>
    </submittedName>
</protein>